<keyword evidence="3" id="KW-1185">Reference proteome</keyword>
<feature type="region of interest" description="Disordered" evidence="1">
    <location>
        <begin position="146"/>
        <end position="165"/>
    </location>
</feature>
<evidence type="ECO:0000256" key="1">
    <source>
        <dbReference type="SAM" id="MobiDB-lite"/>
    </source>
</evidence>
<evidence type="ECO:0000313" key="2">
    <source>
        <dbReference type="EMBL" id="RDU66491.1"/>
    </source>
</evidence>
<dbReference type="AlphaFoldDB" id="A0A3D8IPF4"/>
<proteinExistence type="predicted"/>
<gene>
    <name evidence="2" type="ORF">CQA54_07260</name>
</gene>
<name>A0A3D8IPF4_9HELI</name>
<reference evidence="2 3" key="1">
    <citation type="submission" date="2018-04" db="EMBL/GenBank/DDBJ databases">
        <title>Novel Campyloabacter and Helicobacter Species and Strains.</title>
        <authorList>
            <person name="Mannion A.J."/>
            <person name="Shen Z."/>
            <person name="Fox J.G."/>
        </authorList>
    </citation>
    <scope>NUCLEOTIDE SEQUENCE [LARGE SCALE GENOMIC DNA]</scope>
    <source>
        <strain evidence="2 3">MIT 12-6600</strain>
    </source>
</reference>
<accession>A0A3D8IPF4</accession>
<dbReference type="RefSeq" id="WP_115571445.1">
    <property type="nucleotide sequence ID" value="NZ_NXLT01000006.1"/>
</dbReference>
<evidence type="ECO:0000313" key="3">
    <source>
        <dbReference type="Proteomes" id="UP000256514"/>
    </source>
</evidence>
<protein>
    <submittedName>
        <fullName evidence="2">Uncharacterized protein</fullName>
    </submittedName>
</protein>
<comment type="caution">
    <text evidence="2">The sequence shown here is derived from an EMBL/GenBank/DDBJ whole genome shotgun (WGS) entry which is preliminary data.</text>
</comment>
<organism evidence="2 3">
    <name type="scientific">Helicobacter equorum</name>
    <dbReference type="NCBI Taxonomy" id="361872"/>
    <lineage>
        <taxon>Bacteria</taxon>
        <taxon>Pseudomonadati</taxon>
        <taxon>Campylobacterota</taxon>
        <taxon>Epsilonproteobacteria</taxon>
        <taxon>Campylobacterales</taxon>
        <taxon>Helicobacteraceae</taxon>
        <taxon>Helicobacter</taxon>
    </lineage>
</organism>
<dbReference type="EMBL" id="NXLT01000006">
    <property type="protein sequence ID" value="RDU66491.1"/>
    <property type="molecule type" value="Genomic_DNA"/>
</dbReference>
<sequence length="165" mass="18506">MKKMYGQERNLGDIILNKDNNSVFVNIEGGIFGRLTLNILKDKEYGGYILQKSYTAKDGTLGSFIAGRTFPVKNKNGDLAEGITQGVLGLLREYDKESGRNLISDKDGLQIVTHKLKEHKRLGETNLFKVGYLTGRFVIEEPKNESAAEDFIQSQDEISDEDIPF</sequence>
<dbReference type="OrthoDB" id="5325603at2"/>
<dbReference type="Proteomes" id="UP000256514">
    <property type="component" value="Unassembled WGS sequence"/>
</dbReference>